<evidence type="ECO:0000256" key="2">
    <source>
        <dbReference type="ARBA" id="ARBA00022741"/>
    </source>
</evidence>
<organism evidence="6 7">
    <name type="scientific">Pantherophis guttatus</name>
    <name type="common">Corn snake</name>
    <name type="synonym">Elaphe guttata</name>
    <dbReference type="NCBI Taxonomy" id="94885"/>
    <lineage>
        <taxon>Eukaryota</taxon>
        <taxon>Metazoa</taxon>
        <taxon>Chordata</taxon>
        <taxon>Craniata</taxon>
        <taxon>Vertebrata</taxon>
        <taxon>Euteleostomi</taxon>
        <taxon>Lepidosauria</taxon>
        <taxon>Squamata</taxon>
        <taxon>Bifurcata</taxon>
        <taxon>Unidentata</taxon>
        <taxon>Episquamata</taxon>
        <taxon>Toxicofera</taxon>
        <taxon>Serpentes</taxon>
        <taxon>Colubroidea</taxon>
        <taxon>Colubridae</taxon>
        <taxon>Colubrinae</taxon>
        <taxon>Pantherophis</taxon>
    </lineage>
</organism>
<dbReference type="InterPro" id="IPR030385">
    <property type="entry name" value="G_IRG_dom"/>
</dbReference>
<name>A0A6P9D676_PANGU</name>
<dbReference type="GO" id="GO:0016020">
    <property type="term" value="C:membrane"/>
    <property type="evidence" value="ECO:0007669"/>
    <property type="project" value="InterPro"/>
</dbReference>
<dbReference type="GO" id="GO:0003924">
    <property type="term" value="F:GTPase activity"/>
    <property type="evidence" value="ECO:0007669"/>
    <property type="project" value="TreeGrafter"/>
</dbReference>
<evidence type="ECO:0000313" key="7">
    <source>
        <dbReference type="RefSeq" id="XP_034290844.2"/>
    </source>
</evidence>
<dbReference type="Pfam" id="PF05049">
    <property type="entry name" value="IIGP"/>
    <property type="match status" value="1"/>
</dbReference>
<comment type="similarity">
    <text evidence="1">Belongs to the TRAFAC class dynamin-like GTPase superfamily. IRG family.</text>
</comment>
<protein>
    <submittedName>
        <fullName evidence="7">Interferon-inducible GTPase 5-like</fullName>
    </submittedName>
</protein>
<keyword evidence="6" id="KW-1185">Reference proteome</keyword>
<keyword evidence="2" id="KW-0547">Nucleotide-binding</keyword>
<evidence type="ECO:0000256" key="4">
    <source>
        <dbReference type="ARBA" id="ARBA00023134"/>
    </source>
</evidence>
<evidence type="ECO:0000313" key="6">
    <source>
        <dbReference type="Proteomes" id="UP001652622"/>
    </source>
</evidence>
<dbReference type="InterPro" id="IPR027417">
    <property type="entry name" value="P-loop_NTPase"/>
</dbReference>
<dbReference type="RefSeq" id="XP_034290844.2">
    <property type="nucleotide sequence ID" value="XM_034434953.2"/>
</dbReference>
<dbReference type="InterPro" id="IPR051515">
    <property type="entry name" value="IRG"/>
</dbReference>
<dbReference type="PROSITE" id="PS51716">
    <property type="entry name" value="G_IRG"/>
    <property type="match status" value="1"/>
</dbReference>
<evidence type="ECO:0000256" key="1">
    <source>
        <dbReference type="ARBA" id="ARBA00005429"/>
    </source>
</evidence>
<dbReference type="SUPFAM" id="SSF52540">
    <property type="entry name" value="P-loop containing nucleoside triphosphate hydrolases"/>
    <property type="match status" value="1"/>
</dbReference>
<dbReference type="PANTHER" id="PTHR32341">
    <property type="entry name" value="INTERFERON-INDUCIBLE GTPASE"/>
    <property type="match status" value="1"/>
</dbReference>
<sequence length="411" mass="46247">MGNLVLKDFVRKEFEDLKSDLNKGNVPKVAAEYQKHLKKIQNLSLNIALTGDAGVGKSSFVNAFRGVSDDDEEAAEVGPGKETLVIKAYPHPSFPNIKIWDLPGIGTYKVKAAKYLKNVQFERYDVFIMVISDRFTENNIMLAKEIQRMKKKFYYVCSKIDVTINNEKWKKNFNVEDTLVSMRQYCEDSLKEAAGISSSVFLVSSREVHMYDFPLLQERIAAELPDHKKDILTLSVQIFSENELMRKKELMKSYIKKVALISCAFGAVPVPGLSIACDIGILVDALRCFCRVFGLDDRSLRFLALQTGKQFEELRSAIKKTPLANAVDAELVFSLLMKSSLWVAVSLVEMALDFIPLIGSVFGGASSYLVTYHFLNSFLDDAVEDAQNIRAKLLQQPESQGKFKDTSQNLL</sequence>
<dbReference type="GO" id="GO:0005525">
    <property type="term" value="F:GTP binding"/>
    <property type="evidence" value="ECO:0007669"/>
    <property type="project" value="UniProtKB-KW"/>
</dbReference>
<keyword evidence="4" id="KW-0342">GTP-binding</keyword>
<feature type="domain" description="IRG-type G" evidence="5">
    <location>
        <begin position="43"/>
        <end position="223"/>
    </location>
</feature>
<evidence type="ECO:0000259" key="5">
    <source>
        <dbReference type="PROSITE" id="PS51716"/>
    </source>
</evidence>
<gene>
    <name evidence="7" type="primary">LOC117675892</name>
</gene>
<dbReference type="Gene3D" id="3.40.50.300">
    <property type="entry name" value="P-loop containing nucleotide triphosphate hydrolases"/>
    <property type="match status" value="1"/>
</dbReference>
<accession>A0A6P9D676</accession>
<dbReference type="PANTHER" id="PTHR32341:SF17">
    <property type="entry name" value="IRG-TYPE G DOMAIN-CONTAINING PROTEIN"/>
    <property type="match status" value="1"/>
</dbReference>
<evidence type="ECO:0000256" key="3">
    <source>
        <dbReference type="ARBA" id="ARBA00022801"/>
    </source>
</evidence>
<keyword evidence="3" id="KW-0378">Hydrolase</keyword>
<dbReference type="InParanoid" id="A0A6P9D676"/>
<dbReference type="Proteomes" id="UP001652622">
    <property type="component" value="Unplaced"/>
</dbReference>
<dbReference type="KEGG" id="pgut:117675892"/>
<reference evidence="7" key="1">
    <citation type="submission" date="2025-08" db="UniProtKB">
        <authorList>
            <consortium name="RefSeq"/>
        </authorList>
    </citation>
    <scope>IDENTIFICATION</scope>
    <source>
        <tissue evidence="7">Blood</tissue>
    </source>
</reference>
<dbReference type="GeneID" id="117675892"/>
<proteinExistence type="inferred from homology"/>
<dbReference type="AlphaFoldDB" id="A0A6P9D676"/>
<dbReference type="InterPro" id="IPR007743">
    <property type="entry name" value="Immunity-related_GTPase-like"/>
</dbReference>